<evidence type="ECO:0000256" key="5">
    <source>
        <dbReference type="SAM" id="SignalP"/>
    </source>
</evidence>
<keyword evidence="2" id="KW-0964">Secreted</keyword>
<dbReference type="OMA" id="CAEGEGI"/>
<name>A0A3Q1IIX9_ANATE</name>
<dbReference type="Ensembl" id="ENSATET00000017939.3">
    <property type="protein sequence ID" value="ENSATEP00000017643.1"/>
    <property type="gene ID" value="ENSATEG00000012197.3"/>
</dbReference>
<reference evidence="6" key="1">
    <citation type="submission" date="2021-04" db="EMBL/GenBank/DDBJ databases">
        <authorList>
            <consortium name="Wellcome Sanger Institute Data Sharing"/>
        </authorList>
    </citation>
    <scope>NUCLEOTIDE SEQUENCE [LARGE SCALE GENOMIC DNA]</scope>
</reference>
<dbReference type="Gene3D" id="2.40.128.20">
    <property type="match status" value="1"/>
</dbReference>
<evidence type="ECO:0000256" key="3">
    <source>
        <dbReference type="ARBA" id="ARBA00022729"/>
    </source>
</evidence>
<dbReference type="InParanoid" id="A0A3Q1IIX9"/>
<reference evidence="6" key="3">
    <citation type="submission" date="2025-09" db="UniProtKB">
        <authorList>
            <consortium name="Ensembl"/>
        </authorList>
    </citation>
    <scope>IDENTIFICATION</scope>
</reference>
<evidence type="ECO:0000256" key="1">
    <source>
        <dbReference type="ARBA" id="ARBA00004613"/>
    </source>
</evidence>
<dbReference type="PANTHER" id="PTHR11967">
    <property type="entry name" value="ALPHA-1-ACID GLYCOPROTEIN"/>
    <property type="match status" value="1"/>
</dbReference>
<evidence type="ECO:0008006" key="8">
    <source>
        <dbReference type="Google" id="ProtNLM"/>
    </source>
</evidence>
<comment type="subcellular location">
    <subcellularLocation>
        <location evidence="1">Secreted</location>
    </subcellularLocation>
</comment>
<proteinExistence type="predicted"/>
<dbReference type="InterPro" id="IPR012674">
    <property type="entry name" value="Calycin"/>
</dbReference>
<dbReference type="SUPFAM" id="SSF50814">
    <property type="entry name" value="Lipocalins"/>
    <property type="match status" value="1"/>
</dbReference>
<evidence type="ECO:0000313" key="7">
    <source>
        <dbReference type="Proteomes" id="UP000265040"/>
    </source>
</evidence>
<reference evidence="6" key="2">
    <citation type="submission" date="2025-08" db="UniProtKB">
        <authorList>
            <consortium name="Ensembl"/>
        </authorList>
    </citation>
    <scope>IDENTIFICATION</scope>
</reference>
<feature type="signal peptide" evidence="5">
    <location>
        <begin position="1"/>
        <end position="20"/>
    </location>
</feature>
<dbReference type="CDD" id="cd19415">
    <property type="entry name" value="lipocalin_ApoM_AGP"/>
    <property type="match status" value="1"/>
</dbReference>
<dbReference type="OrthoDB" id="8931204at2759"/>
<dbReference type="PANTHER" id="PTHR11967:SF2">
    <property type="entry name" value="ALPHA-1-ACID GLYCOPROTEIN 1"/>
    <property type="match status" value="1"/>
</dbReference>
<accession>A0A3Q1IIX9</accession>
<organism evidence="6 7">
    <name type="scientific">Anabas testudineus</name>
    <name type="common">Climbing perch</name>
    <name type="synonym">Anthias testudineus</name>
    <dbReference type="NCBI Taxonomy" id="64144"/>
    <lineage>
        <taxon>Eukaryota</taxon>
        <taxon>Metazoa</taxon>
        <taxon>Chordata</taxon>
        <taxon>Craniata</taxon>
        <taxon>Vertebrata</taxon>
        <taxon>Euteleostomi</taxon>
        <taxon>Actinopterygii</taxon>
        <taxon>Neopterygii</taxon>
        <taxon>Teleostei</taxon>
        <taxon>Neoteleostei</taxon>
        <taxon>Acanthomorphata</taxon>
        <taxon>Anabantaria</taxon>
        <taxon>Anabantiformes</taxon>
        <taxon>Anabantoidei</taxon>
        <taxon>Anabantidae</taxon>
        <taxon>Anabas</taxon>
    </lineage>
</organism>
<keyword evidence="3 5" id="KW-0732">Signal</keyword>
<dbReference type="GO" id="GO:0005576">
    <property type="term" value="C:extracellular region"/>
    <property type="evidence" value="ECO:0007669"/>
    <property type="project" value="UniProtKB-SubCell"/>
</dbReference>
<dbReference type="GeneTree" id="ENSGT00400000024810"/>
<feature type="chain" id="PRO_5018642329" description="Apolipoprotein M" evidence="5">
    <location>
        <begin position="21"/>
        <end position="212"/>
    </location>
</feature>
<sequence length="212" mass="23410">MSLRFSVLVLVVELFLSSSALTPEECQPLVTPLSLADASMMLGRSNLIIGYNDHQVYKSILKMTETGWLNFTASPSKPNELLMSQENRINGTCLSATTNIIIDGNTAKASFANMTSESHVLPSCDGCLVLSMTGYARNINKILNLINMSSGEEEITARALYLLARETKVKDSDLEHFKQQASCLGFSGEPDFHYDPKKEFCREGEGFKMSFS</sequence>
<keyword evidence="4" id="KW-0325">Glycoprotein</keyword>
<dbReference type="AlphaFoldDB" id="A0A3Q1IIX9"/>
<keyword evidence="7" id="KW-1185">Reference proteome</keyword>
<dbReference type="Proteomes" id="UP000265040">
    <property type="component" value="Chromosome 11"/>
</dbReference>
<evidence type="ECO:0000256" key="4">
    <source>
        <dbReference type="ARBA" id="ARBA00023180"/>
    </source>
</evidence>
<protein>
    <recommendedName>
        <fullName evidence="8">Apolipoprotein M</fullName>
    </recommendedName>
</protein>
<evidence type="ECO:0000313" key="6">
    <source>
        <dbReference type="Ensembl" id="ENSATEP00000017643.1"/>
    </source>
</evidence>
<evidence type="ECO:0000256" key="2">
    <source>
        <dbReference type="ARBA" id="ARBA00022525"/>
    </source>
</evidence>